<name>A0AC60A9A0_RANTA</name>
<accession>A0AC60A9A0</accession>
<reference evidence="1" key="1">
    <citation type="submission" date="2023-05" db="EMBL/GenBank/DDBJ databases">
        <authorList>
            <consortium name="ELIXIR-Norway"/>
        </authorList>
    </citation>
    <scope>NUCLEOTIDE SEQUENCE</scope>
</reference>
<sequence>MGLERLRNKATYPGKPVLDAQTRGREWAAMPGRRLCRGSDTDESSHPKALDLRGKSRELRAGRKRRKGRCGNWAEGARLLQPLTKSPALHQLCPFGVFTPRAAAEAAESDPLERHAGHGRLFPHLEERGW</sequence>
<evidence type="ECO:0000313" key="1">
    <source>
        <dbReference type="EMBL" id="CAN0571496.1"/>
    </source>
</evidence>
<reference evidence="1" key="2">
    <citation type="submission" date="2025-03" db="EMBL/GenBank/DDBJ databases">
        <authorList>
            <consortium name="ELIXIR-Norway"/>
            <consortium name="Elixir Norway"/>
        </authorList>
    </citation>
    <scope>NUCLEOTIDE SEQUENCE</scope>
</reference>
<proteinExistence type="predicted"/>
<gene>
    <name evidence="1" type="ORF">MRATA1EN22A_LOCUS28317</name>
</gene>
<dbReference type="EMBL" id="OX596093">
    <property type="protein sequence ID" value="CAN0571496.1"/>
    <property type="molecule type" value="Genomic_DNA"/>
</dbReference>
<evidence type="ECO:0000313" key="2">
    <source>
        <dbReference type="Proteomes" id="UP001162501"/>
    </source>
</evidence>
<organism evidence="1 2">
    <name type="scientific">Rangifer tarandus platyrhynchus</name>
    <name type="common">Svalbard reindeer</name>
    <dbReference type="NCBI Taxonomy" id="3082113"/>
    <lineage>
        <taxon>Eukaryota</taxon>
        <taxon>Metazoa</taxon>
        <taxon>Chordata</taxon>
        <taxon>Craniata</taxon>
        <taxon>Vertebrata</taxon>
        <taxon>Euteleostomi</taxon>
        <taxon>Mammalia</taxon>
        <taxon>Eutheria</taxon>
        <taxon>Laurasiatheria</taxon>
        <taxon>Artiodactyla</taxon>
        <taxon>Ruminantia</taxon>
        <taxon>Pecora</taxon>
        <taxon>Cervidae</taxon>
        <taxon>Odocoileinae</taxon>
        <taxon>Rangifer</taxon>
    </lineage>
</organism>
<dbReference type="Proteomes" id="UP001162501">
    <property type="component" value="Chromosome 9"/>
</dbReference>
<protein>
    <submittedName>
        <fullName evidence="1">Uncharacterized protein</fullName>
    </submittedName>
</protein>